<reference evidence="1 2" key="1">
    <citation type="journal article" date="2022" name="Genome Biol. Evol.">
        <title>The Spruce Budworm Genome: Reconstructing the Evolutionary History of Antifreeze Proteins.</title>
        <authorList>
            <person name="Beliveau C."/>
            <person name="Gagne P."/>
            <person name="Picq S."/>
            <person name="Vernygora O."/>
            <person name="Keeling C.I."/>
            <person name="Pinkney K."/>
            <person name="Doucet D."/>
            <person name="Wen F."/>
            <person name="Johnston J.S."/>
            <person name="Maaroufi H."/>
            <person name="Boyle B."/>
            <person name="Laroche J."/>
            <person name="Dewar K."/>
            <person name="Juretic N."/>
            <person name="Blackburn G."/>
            <person name="Nisole A."/>
            <person name="Brunet B."/>
            <person name="Brandao M."/>
            <person name="Lumley L."/>
            <person name="Duan J."/>
            <person name="Quan G."/>
            <person name="Lucarotti C.J."/>
            <person name="Roe A.D."/>
            <person name="Sperling F.A.H."/>
            <person name="Levesque R.C."/>
            <person name="Cusson M."/>
        </authorList>
    </citation>
    <scope>NUCLEOTIDE SEQUENCE [LARGE SCALE GENOMIC DNA]</scope>
    <source>
        <strain evidence="1">Glfc:IPQL:Cfum</strain>
    </source>
</reference>
<organism evidence="1 2">
    <name type="scientific">Choristoneura fumiferana</name>
    <name type="common">Spruce budworm moth</name>
    <name type="synonym">Archips fumiferana</name>
    <dbReference type="NCBI Taxonomy" id="7141"/>
    <lineage>
        <taxon>Eukaryota</taxon>
        <taxon>Metazoa</taxon>
        <taxon>Ecdysozoa</taxon>
        <taxon>Arthropoda</taxon>
        <taxon>Hexapoda</taxon>
        <taxon>Insecta</taxon>
        <taxon>Pterygota</taxon>
        <taxon>Neoptera</taxon>
        <taxon>Endopterygota</taxon>
        <taxon>Lepidoptera</taxon>
        <taxon>Glossata</taxon>
        <taxon>Ditrysia</taxon>
        <taxon>Tortricoidea</taxon>
        <taxon>Tortricidae</taxon>
        <taxon>Tortricinae</taxon>
        <taxon>Choristoneura</taxon>
    </lineage>
</organism>
<accession>A0ACC0L1R9</accession>
<evidence type="ECO:0000313" key="1">
    <source>
        <dbReference type="EMBL" id="KAI8442553.1"/>
    </source>
</evidence>
<dbReference type="Proteomes" id="UP001064048">
    <property type="component" value="Chromosome 9"/>
</dbReference>
<sequence>METVQIIQLLLIAVGLFAISVGCWQCWKIKNTRRNRAVEVNIHIVPTGALQPPGYTESNNTHMQSQSPACDMSTNNVNKDGTNDTGTKFDKGDAIGKKYKMDGGNNGKDNNACNISDDSGLKSSGEDCDATSKNRDDNHAESNSGVKFKSHNDTVEKLDGGSTDYEGFLKFNFN</sequence>
<protein>
    <submittedName>
        <fullName evidence="1">Uncharacterized protein</fullName>
    </submittedName>
</protein>
<name>A0ACC0L1R9_CHOFU</name>
<comment type="caution">
    <text evidence="1">The sequence shown here is derived from an EMBL/GenBank/DDBJ whole genome shotgun (WGS) entry which is preliminary data.</text>
</comment>
<dbReference type="EMBL" id="CM046109">
    <property type="protein sequence ID" value="KAI8442553.1"/>
    <property type="molecule type" value="Genomic_DNA"/>
</dbReference>
<proteinExistence type="predicted"/>
<evidence type="ECO:0000313" key="2">
    <source>
        <dbReference type="Proteomes" id="UP001064048"/>
    </source>
</evidence>
<gene>
    <name evidence="1" type="ORF">MSG28_006014</name>
</gene>
<keyword evidence="2" id="KW-1185">Reference proteome</keyword>